<reference evidence="1 2" key="1">
    <citation type="submission" date="2020-08" db="EMBL/GenBank/DDBJ databases">
        <title>Genome public.</title>
        <authorList>
            <person name="Liu C."/>
            <person name="Sun Q."/>
        </authorList>
    </citation>
    <scope>NUCLEOTIDE SEQUENCE [LARGE SCALE GENOMIC DNA]</scope>
    <source>
        <strain evidence="1 2">NSJ-56</strain>
    </source>
</reference>
<dbReference type="EMBL" id="JACOOH010000008">
    <property type="protein sequence ID" value="MBC5622935.1"/>
    <property type="molecule type" value="Genomic_DNA"/>
</dbReference>
<dbReference type="RefSeq" id="WP_099290128.1">
    <property type="nucleotide sequence ID" value="NZ_JACOOH010000008.1"/>
</dbReference>
<proteinExistence type="predicted"/>
<evidence type="ECO:0000313" key="1">
    <source>
        <dbReference type="EMBL" id="MBC5622935.1"/>
    </source>
</evidence>
<evidence type="ECO:0000313" key="2">
    <source>
        <dbReference type="Proteomes" id="UP000646484"/>
    </source>
</evidence>
<organism evidence="1 2">
    <name type="scientific">Butyricimonas hominis</name>
    <dbReference type="NCBI Taxonomy" id="2763032"/>
    <lineage>
        <taxon>Bacteria</taxon>
        <taxon>Pseudomonadati</taxon>
        <taxon>Bacteroidota</taxon>
        <taxon>Bacteroidia</taxon>
        <taxon>Bacteroidales</taxon>
        <taxon>Odoribacteraceae</taxon>
        <taxon>Butyricimonas</taxon>
    </lineage>
</organism>
<dbReference type="Proteomes" id="UP000646484">
    <property type="component" value="Unassembled WGS sequence"/>
</dbReference>
<accession>A0ABR7D6J9</accession>
<name>A0ABR7D6J9_9BACT</name>
<sequence>MIQQQTDYLIAHIVDKMTQYLMADFNLDAISALDVIYNSKVYDLVQDKENELYIQSPSYTYELLKKEYLTATYL</sequence>
<keyword evidence="2" id="KW-1185">Reference proteome</keyword>
<gene>
    <name evidence="1" type="ORF">H8S64_17725</name>
</gene>
<comment type="caution">
    <text evidence="1">The sequence shown here is derived from an EMBL/GenBank/DDBJ whole genome shotgun (WGS) entry which is preliminary data.</text>
</comment>
<protein>
    <submittedName>
        <fullName evidence="1">Uncharacterized protein</fullName>
    </submittedName>
</protein>